<evidence type="ECO:0000313" key="1">
    <source>
        <dbReference type="EMBL" id="MCC3144794.1"/>
    </source>
</evidence>
<evidence type="ECO:0000313" key="2">
    <source>
        <dbReference type="Proteomes" id="UP001199296"/>
    </source>
</evidence>
<proteinExistence type="predicted"/>
<name>A0AAW4WYQ3_9FIRM</name>
<dbReference type="RefSeq" id="WP_229344905.1">
    <property type="nucleotide sequence ID" value="NZ_JAJFAT010000006.1"/>
</dbReference>
<keyword evidence="2" id="KW-1185">Reference proteome</keyword>
<reference evidence="1 2" key="1">
    <citation type="submission" date="2021-10" db="EMBL/GenBank/DDBJ databases">
        <authorList>
            <person name="Grouzdev D.S."/>
            <person name="Pantiukh K.S."/>
            <person name="Krutkina M.S."/>
        </authorList>
    </citation>
    <scope>NUCLEOTIDE SEQUENCE [LARGE SCALE GENOMIC DNA]</scope>
    <source>
        <strain evidence="1 2">Z-7514</strain>
    </source>
</reference>
<comment type="caution">
    <text evidence="1">The sequence shown here is derived from an EMBL/GenBank/DDBJ whole genome shotgun (WGS) entry which is preliminary data.</text>
</comment>
<protein>
    <submittedName>
        <fullName evidence="1">Uncharacterized protein</fullName>
    </submittedName>
</protein>
<dbReference type="EMBL" id="JAJFAT010000006">
    <property type="protein sequence ID" value="MCC3144794.1"/>
    <property type="molecule type" value="Genomic_DNA"/>
</dbReference>
<organism evidence="1 2">
    <name type="scientific">Halanaerobium polyolivorans</name>
    <dbReference type="NCBI Taxonomy" id="2886943"/>
    <lineage>
        <taxon>Bacteria</taxon>
        <taxon>Bacillati</taxon>
        <taxon>Bacillota</taxon>
        <taxon>Clostridia</taxon>
        <taxon>Halanaerobiales</taxon>
        <taxon>Halanaerobiaceae</taxon>
        <taxon>Halanaerobium</taxon>
    </lineage>
</organism>
<dbReference type="Proteomes" id="UP001199296">
    <property type="component" value="Unassembled WGS sequence"/>
</dbReference>
<sequence length="60" mass="6705">MQLKYTQSSDWQVELTIEPELDNISAFELDKAAACIEAGRKAAADSLDTIKKLLEEDIYA</sequence>
<accession>A0AAW4WYQ3</accession>
<gene>
    <name evidence="1" type="ORF">LJ207_05560</name>
</gene>
<dbReference type="AlphaFoldDB" id="A0AAW4WYQ3"/>